<sequence>MVYGLLPNKSQKIYERFLSKIKEALNTLPLSLTCDFEKGFMNAVDKVFQVPVYDSYFHFKQNMFRKIQALRLREKYNEDGSIRHELKLPQGLAFLPKEDVISAFEKLKARKVLVPETKLFYEYIEDSYIGQLKKLEGAILNWLENHHFM</sequence>
<evidence type="ECO:0000313" key="2">
    <source>
        <dbReference type="Proteomes" id="UP000276133"/>
    </source>
</evidence>
<evidence type="ECO:0008006" key="3">
    <source>
        <dbReference type="Google" id="ProtNLM"/>
    </source>
</evidence>
<proteinExistence type="predicted"/>
<dbReference type="OrthoDB" id="9988443at2759"/>
<name>A0A3M7SVH2_BRAPC</name>
<comment type="caution">
    <text evidence="1">The sequence shown here is derived from an EMBL/GenBank/DDBJ whole genome shotgun (WGS) entry which is preliminary data.</text>
</comment>
<organism evidence="1 2">
    <name type="scientific">Brachionus plicatilis</name>
    <name type="common">Marine rotifer</name>
    <name type="synonym">Brachionus muelleri</name>
    <dbReference type="NCBI Taxonomy" id="10195"/>
    <lineage>
        <taxon>Eukaryota</taxon>
        <taxon>Metazoa</taxon>
        <taxon>Spiralia</taxon>
        <taxon>Gnathifera</taxon>
        <taxon>Rotifera</taxon>
        <taxon>Eurotatoria</taxon>
        <taxon>Monogononta</taxon>
        <taxon>Pseudotrocha</taxon>
        <taxon>Ploima</taxon>
        <taxon>Brachionidae</taxon>
        <taxon>Brachionus</taxon>
    </lineage>
</organism>
<dbReference type="AlphaFoldDB" id="A0A3M7SVH2"/>
<evidence type="ECO:0000313" key="1">
    <source>
        <dbReference type="EMBL" id="RNA39675.1"/>
    </source>
</evidence>
<reference evidence="1 2" key="1">
    <citation type="journal article" date="2018" name="Sci. Rep.">
        <title>Genomic signatures of local adaptation to the degree of environmental predictability in rotifers.</title>
        <authorList>
            <person name="Franch-Gras L."/>
            <person name="Hahn C."/>
            <person name="Garcia-Roger E.M."/>
            <person name="Carmona M.J."/>
            <person name="Serra M."/>
            <person name="Gomez A."/>
        </authorList>
    </citation>
    <scope>NUCLEOTIDE SEQUENCE [LARGE SCALE GENOMIC DNA]</scope>
    <source>
        <strain evidence="1">HYR1</strain>
    </source>
</reference>
<keyword evidence="2" id="KW-1185">Reference proteome</keyword>
<accession>A0A3M7SVH2</accession>
<protein>
    <recommendedName>
        <fullName evidence="3">MULE transposase domain-containing protein</fullName>
    </recommendedName>
</protein>
<gene>
    <name evidence="1" type="ORF">BpHYR1_022101</name>
</gene>
<dbReference type="EMBL" id="REGN01000719">
    <property type="protein sequence ID" value="RNA39675.1"/>
    <property type="molecule type" value="Genomic_DNA"/>
</dbReference>
<dbReference type="Proteomes" id="UP000276133">
    <property type="component" value="Unassembled WGS sequence"/>
</dbReference>